<dbReference type="Gene3D" id="3.30.40.10">
    <property type="entry name" value="Zinc/RING finger domain, C3HC4 (zinc finger)"/>
    <property type="match status" value="1"/>
</dbReference>
<evidence type="ECO:0000256" key="5">
    <source>
        <dbReference type="ARBA" id="ARBA00022833"/>
    </source>
</evidence>
<evidence type="ECO:0000313" key="13">
    <source>
        <dbReference type="EMBL" id="CAD6198907.1"/>
    </source>
</evidence>
<dbReference type="CDD" id="cd14421">
    <property type="entry name" value="CUE_AMFR"/>
    <property type="match status" value="1"/>
</dbReference>
<dbReference type="GO" id="GO:0061630">
    <property type="term" value="F:ubiquitin protein ligase activity"/>
    <property type="evidence" value="ECO:0007669"/>
    <property type="project" value="TreeGrafter"/>
</dbReference>
<comment type="caution">
    <text evidence="13">The sequence shown here is derived from an EMBL/GenBank/DDBJ whole genome shotgun (WGS) entry which is preliminary data.</text>
</comment>
<keyword evidence="2 10" id="KW-0812">Transmembrane</keyword>
<dbReference type="PANTHER" id="PTHR15067">
    <property type="entry name" value="E3 UBIQUITIN-PROTEIN LIGASE RNF8"/>
    <property type="match status" value="1"/>
</dbReference>
<dbReference type="GO" id="GO:0006511">
    <property type="term" value="P:ubiquitin-dependent protein catabolic process"/>
    <property type="evidence" value="ECO:0007669"/>
    <property type="project" value="TreeGrafter"/>
</dbReference>
<evidence type="ECO:0000256" key="2">
    <source>
        <dbReference type="ARBA" id="ARBA00022692"/>
    </source>
</evidence>
<dbReference type="GO" id="GO:0000151">
    <property type="term" value="C:ubiquitin ligase complex"/>
    <property type="evidence" value="ECO:0007669"/>
    <property type="project" value="TreeGrafter"/>
</dbReference>
<dbReference type="PROSITE" id="PS50089">
    <property type="entry name" value="ZF_RING_2"/>
    <property type="match status" value="1"/>
</dbReference>
<feature type="transmembrane region" description="Helical" evidence="10">
    <location>
        <begin position="25"/>
        <end position="45"/>
    </location>
</feature>
<keyword evidence="5" id="KW-0862">Zinc</keyword>
<feature type="transmembrane region" description="Helical" evidence="10">
    <location>
        <begin position="156"/>
        <end position="176"/>
    </location>
</feature>
<dbReference type="InterPro" id="IPR013083">
    <property type="entry name" value="Znf_RING/FYVE/PHD"/>
</dbReference>
<keyword evidence="3" id="KW-0479">Metal-binding</keyword>
<reference evidence="13" key="1">
    <citation type="submission" date="2020-10" db="EMBL/GenBank/DDBJ databases">
        <authorList>
            <person name="Kikuchi T."/>
        </authorList>
    </citation>
    <scope>NUCLEOTIDE SEQUENCE</scope>
    <source>
        <strain evidence="13">NKZ352</strain>
    </source>
</reference>
<dbReference type="SUPFAM" id="SSF57850">
    <property type="entry name" value="RING/U-box"/>
    <property type="match status" value="1"/>
</dbReference>
<dbReference type="InterPro" id="IPR001841">
    <property type="entry name" value="Znf_RING"/>
</dbReference>
<dbReference type="GO" id="GO:0030968">
    <property type="term" value="P:endoplasmic reticulum unfolded protein response"/>
    <property type="evidence" value="ECO:0007669"/>
    <property type="project" value="TreeGrafter"/>
</dbReference>
<evidence type="ECO:0000256" key="7">
    <source>
        <dbReference type="ARBA" id="ARBA00023136"/>
    </source>
</evidence>
<dbReference type="Proteomes" id="UP000835052">
    <property type="component" value="Unassembled WGS sequence"/>
</dbReference>
<feature type="transmembrane region" description="Helical" evidence="10">
    <location>
        <begin position="197"/>
        <end position="215"/>
    </location>
</feature>
<evidence type="ECO:0000256" key="9">
    <source>
        <dbReference type="SAM" id="MobiDB-lite"/>
    </source>
</evidence>
<protein>
    <recommendedName>
        <fullName evidence="15">CUE domain-containing protein</fullName>
    </recommendedName>
</protein>
<dbReference type="SMART" id="SM00546">
    <property type="entry name" value="CUE"/>
    <property type="match status" value="1"/>
</dbReference>
<dbReference type="PANTHER" id="PTHR15067:SF5">
    <property type="entry name" value="E3 UBIQUITIN-PROTEIN LIGASE AMFR"/>
    <property type="match status" value="1"/>
</dbReference>
<evidence type="ECO:0000256" key="6">
    <source>
        <dbReference type="ARBA" id="ARBA00022989"/>
    </source>
</evidence>
<evidence type="ECO:0000259" key="12">
    <source>
        <dbReference type="PROSITE" id="PS51140"/>
    </source>
</evidence>
<keyword evidence="4 8" id="KW-0863">Zinc-finger</keyword>
<dbReference type="Pfam" id="PF02845">
    <property type="entry name" value="CUE"/>
    <property type="match status" value="1"/>
</dbReference>
<feature type="region of interest" description="Disordered" evidence="9">
    <location>
        <begin position="502"/>
        <end position="521"/>
    </location>
</feature>
<sequence>MERERDRSNGFVNAISRSSFPSLDGYIYISVFIAAIASISVFSTFHSHPELHGILEAELRNMSNSMNIKGFDVDYLSSMKTVQIAHYVLCDSAMIWVAVNSYFAVLAICAKLLIRMTFKELSRQEEALARHAFFSYLLFSIVFLSVVTGAQRSHRVLPWLLWLGISGFISTVHYVIYQRFKVISSSSGPRSERISCLSMFMFMLSLAMTMCVLRIQSLLSWHSFALLAVDCLMALCRSSHSLLRCVSSSRIFASRPDRVRHFNYWLDLVVNLATDGLRLLNYAHLMLFSPGVNLTCVFFFYHIRLTYNCILEVLSRHQRHKRIFEHIERSYPLVKSVDDTDRCVVCWECLGESRRLPCTHQFHDWCLMWWLAQDSSCPTCRRVISSPHSYNGEGAGSVNAMPPSPQNTTFRFNGGGVSFFRLPAFSIEISTGIGPFFRRNVQTDESQLAVMADQVREMFPQMGMEAILEDLRMSGSAQATIENILEGRVMFGGVADISVDDSDDDSWHGDSDDASSRHADEQASIDGLASGDGGCAAFASLEEREDESYFVRERRLMIEKYRKRYIDSSKGADLRAKGITF</sequence>
<dbReference type="PROSITE" id="PS51140">
    <property type="entry name" value="CUE"/>
    <property type="match status" value="1"/>
</dbReference>
<dbReference type="Gene3D" id="1.10.8.10">
    <property type="entry name" value="DNA helicase RuvA subunit, C-terminal domain"/>
    <property type="match status" value="1"/>
</dbReference>
<dbReference type="EMBL" id="CAJGYM010000143">
    <property type="protein sequence ID" value="CAD6198907.1"/>
    <property type="molecule type" value="Genomic_DNA"/>
</dbReference>
<evidence type="ECO:0000256" key="10">
    <source>
        <dbReference type="SAM" id="Phobius"/>
    </source>
</evidence>
<evidence type="ECO:0000256" key="1">
    <source>
        <dbReference type="ARBA" id="ARBA00004141"/>
    </source>
</evidence>
<organism evidence="13 14">
    <name type="scientific">Caenorhabditis auriculariae</name>
    <dbReference type="NCBI Taxonomy" id="2777116"/>
    <lineage>
        <taxon>Eukaryota</taxon>
        <taxon>Metazoa</taxon>
        <taxon>Ecdysozoa</taxon>
        <taxon>Nematoda</taxon>
        <taxon>Chromadorea</taxon>
        <taxon>Rhabditida</taxon>
        <taxon>Rhabditina</taxon>
        <taxon>Rhabditomorpha</taxon>
        <taxon>Rhabditoidea</taxon>
        <taxon>Rhabditidae</taxon>
        <taxon>Peloderinae</taxon>
        <taxon>Caenorhabditis</taxon>
    </lineage>
</organism>
<dbReference type="GO" id="GO:0070936">
    <property type="term" value="P:protein K48-linked ubiquitination"/>
    <property type="evidence" value="ECO:0007669"/>
    <property type="project" value="TreeGrafter"/>
</dbReference>
<evidence type="ECO:0000259" key="11">
    <source>
        <dbReference type="PROSITE" id="PS50089"/>
    </source>
</evidence>
<dbReference type="OrthoDB" id="3824970at2759"/>
<keyword evidence="6 10" id="KW-1133">Transmembrane helix</keyword>
<dbReference type="InterPro" id="IPR003892">
    <property type="entry name" value="CUE"/>
</dbReference>
<proteinExistence type="predicted"/>
<evidence type="ECO:0000256" key="8">
    <source>
        <dbReference type="PROSITE-ProRule" id="PRU00175"/>
    </source>
</evidence>
<dbReference type="GO" id="GO:0043130">
    <property type="term" value="F:ubiquitin binding"/>
    <property type="evidence" value="ECO:0007669"/>
    <property type="project" value="InterPro"/>
</dbReference>
<dbReference type="GO" id="GO:0008270">
    <property type="term" value="F:zinc ion binding"/>
    <property type="evidence" value="ECO:0007669"/>
    <property type="project" value="UniProtKB-KW"/>
</dbReference>
<evidence type="ECO:0000256" key="4">
    <source>
        <dbReference type="ARBA" id="ARBA00022771"/>
    </source>
</evidence>
<evidence type="ECO:0008006" key="15">
    <source>
        <dbReference type="Google" id="ProtNLM"/>
    </source>
</evidence>
<dbReference type="AlphaFoldDB" id="A0A8S1HQJ1"/>
<dbReference type="GO" id="GO:0005829">
    <property type="term" value="C:cytosol"/>
    <property type="evidence" value="ECO:0007669"/>
    <property type="project" value="TreeGrafter"/>
</dbReference>
<feature type="domain" description="CUE" evidence="12">
    <location>
        <begin position="447"/>
        <end position="489"/>
    </location>
</feature>
<accession>A0A8S1HQJ1</accession>
<dbReference type="GO" id="GO:0005783">
    <property type="term" value="C:endoplasmic reticulum"/>
    <property type="evidence" value="ECO:0007669"/>
    <property type="project" value="TreeGrafter"/>
</dbReference>
<keyword evidence="7 10" id="KW-0472">Membrane</keyword>
<keyword evidence="14" id="KW-1185">Reference proteome</keyword>
<name>A0A8S1HQJ1_9PELO</name>
<dbReference type="Pfam" id="PF13639">
    <property type="entry name" value="zf-RING_2"/>
    <property type="match status" value="1"/>
</dbReference>
<feature type="domain" description="RING-type" evidence="11">
    <location>
        <begin position="343"/>
        <end position="381"/>
    </location>
</feature>
<feature type="transmembrane region" description="Helical" evidence="10">
    <location>
        <begin position="93"/>
        <end position="113"/>
    </location>
</feature>
<evidence type="ECO:0000256" key="3">
    <source>
        <dbReference type="ARBA" id="ARBA00022723"/>
    </source>
</evidence>
<comment type="subcellular location">
    <subcellularLocation>
        <location evidence="1">Membrane</location>
        <topology evidence="1">Multi-pass membrane protein</topology>
    </subcellularLocation>
</comment>
<dbReference type="GO" id="GO:0016020">
    <property type="term" value="C:membrane"/>
    <property type="evidence" value="ECO:0007669"/>
    <property type="project" value="UniProtKB-SubCell"/>
</dbReference>
<gene>
    <name evidence="13" type="ORF">CAUJ_LOCUS14812</name>
</gene>
<evidence type="ECO:0000313" key="14">
    <source>
        <dbReference type="Proteomes" id="UP000835052"/>
    </source>
</evidence>
<feature type="transmembrane region" description="Helical" evidence="10">
    <location>
        <begin position="133"/>
        <end position="150"/>
    </location>
</feature>
<dbReference type="SMART" id="SM00184">
    <property type="entry name" value="RING"/>
    <property type="match status" value="1"/>
</dbReference>
<feature type="compositionally biased region" description="Basic and acidic residues" evidence="9">
    <location>
        <begin position="505"/>
        <end position="521"/>
    </location>
</feature>